<protein>
    <recommendedName>
        <fullName evidence="4">IF rod domain-containing protein</fullName>
    </recommendedName>
</protein>
<reference evidence="5" key="3">
    <citation type="submission" date="2025-09" db="UniProtKB">
        <authorList>
            <consortium name="Ensembl"/>
        </authorList>
    </citation>
    <scope>IDENTIFICATION</scope>
</reference>
<reference evidence="5" key="2">
    <citation type="submission" date="2025-08" db="UniProtKB">
        <authorList>
            <consortium name="Ensembl"/>
        </authorList>
    </citation>
    <scope>IDENTIFICATION</scope>
</reference>
<dbReference type="Gene3D" id="1.20.5.500">
    <property type="entry name" value="Single helix bin"/>
    <property type="match status" value="1"/>
</dbReference>
<keyword evidence="6" id="KW-1185">Reference proteome</keyword>
<reference evidence="6" key="1">
    <citation type="journal article" date="2004" name="Nature">
        <title>Genome duplication in the teleost fish Tetraodon nigroviridis reveals the early vertebrate proto-karyotype.</title>
        <authorList>
            <person name="Jaillon O."/>
            <person name="Aury J.-M."/>
            <person name="Brunet F."/>
            <person name="Petit J.-L."/>
            <person name="Stange-Thomann N."/>
            <person name="Mauceli E."/>
            <person name="Bouneau L."/>
            <person name="Fischer C."/>
            <person name="Ozouf-Costaz C."/>
            <person name="Bernot A."/>
            <person name="Nicaud S."/>
            <person name="Jaffe D."/>
            <person name="Fisher S."/>
            <person name="Lutfalla G."/>
            <person name="Dossat C."/>
            <person name="Segurens B."/>
            <person name="Dasilva C."/>
            <person name="Salanoubat M."/>
            <person name="Levy M."/>
            <person name="Boudet N."/>
            <person name="Castellano S."/>
            <person name="Anthouard V."/>
            <person name="Jubin C."/>
            <person name="Castelli V."/>
            <person name="Katinka M."/>
            <person name="Vacherie B."/>
            <person name="Biemont C."/>
            <person name="Skalli Z."/>
            <person name="Cattolico L."/>
            <person name="Poulain J."/>
            <person name="De Berardinis V."/>
            <person name="Cruaud C."/>
            <person name="Duprat S."/>
            <person name="Brottier P."/>
            <person name="Coutanceau J.-P."/>
            <person name="Gouzy J."/>
            <person name="Parra G."/>
            <person name="Lardier G."/>
            <person name="Chapple C."/>
            <person name="McKernan K.J."/>
            <person name="McEwan P."/>
            <person name="Bosak S."/>
            <person name="Kellis M."/>
            <person name="Volff J.-N."/>
            <person name="Guigo R."/>
            <person name="Zody M.C."/>
            <person name="Mesirov J."/>
            <person name="Lindblad-Toh K."/>
            <person name="Birren B."/>
            <person name="Nusbaum C."/>
            <person name="Kahn D."/>
            <person name="Robinson-Rechavi M."/>
            <person name="Laudet V."/>
            <person name="Schachter V."/>
            <person name="Quetier F."/>
            <person name="Saurin W."/>
            <person name="Scarpelli C."/>
            <person name="Wincker P."/>
            <person name="Lander E.S."/>
            <person name="Weissenbach J."/>
            <person name="Roest Crollius H."/>
        </authorList>
    </citation>
    <scope>NUCLEOTIDE SEQUENCE [LARGE SCALE GENOMIC DNA]</scope>
</reference>
<dbReference type="PROSITE" id="PS51842">
    <property type="entry name" value="IF_ROD_2"/>
    <property type="match status" value="1"/>
</dbReference>
<evidence type="ECO:0000313" key="6">
    <source>
        <dbReference type="Proteomes" id="UP000007303"/>
    </source>
</evidence>
<dbReference type="PANTHER" id="PTHR23239:SF367">
    <property type="entry name" value="KERATIN 15-RELATED"/>
    <property type="match status" value="1"/>
</dbReference>
<dbReference type="FunFam" id="1.20.5.500:FF:000001">
    <property type="entry name" value="Type II keratin 23"/>
    <property type="match status" value="1"/>
</dbReference>
<feature type="domain" description="IF rod" evidence="4">
    <location>
        <begin position="1"/>
        <end position="190"/>
    </location>
</feature>
<organism evidence="5 6">
    <name type="scientific">Tetraodon nigroviridis</name>
    <name type="common">Spotted green pufferfish</name>
    <name type="synonym">Chelonodon nigroviridis</name>
    <dbReference type="NCBI Taxonomy" id="99883"/>
    <lineage>
        <taxon>Eukaryota</taxon>
        <taxon>Metazoa</taxon>
        <taxon>Chordata</taxon>
        <taxon>Craniata</taxon>
        <taxon>Vertebrata</taxon>
        <taxon>Euteleostomi</taxon>
        <taxon>Actinopterygii</taxon>
        <taxon>Neopterygii</taxon>
        <taxon>Teleostei</taxon>
        <taxon>Neoteleostei</taxon>
        <taxon>Acanthomorphata</taxon>
        <taxon>Eupercaria</taxon>
        <taxon>Tetraodontiformes</taxon>
        <taxon>Tetradontoidea</taxon>
        <taxon>Tetraodontidae</taxon>
        <taxon>Tetraodon</taxon>
    </lineage>
</organism>
<feature type="coiled-coil region" evidence="3">
    <location>
        <begin position="88"/>
        <end position="182"/>
    </location>
</feature>
<dbReference type="PANTHER" id="PTHR23239">
    <property type="entry name" value="INTERMEDIATE FILAMENT"/>
    <property type="match status" value="1"/>
</dbReference>
<keyword evidence="2 3" id="KW-0175">Coiled coil</keyword>
<dbReference type="Gene3D" id="1.20.5.170">
    <property type="match status" value="1"/>
</dbReference>
<dbReference type="FunFam" id="1.20.5.170:FF:000002">
    <property type="entry name" value="Type I keratin KA11"/>
    <property type="match status" value="1"/>
</dbReference>
<dbReference type="InterPro" id="IPR002957">
    <property type="entry name" value="Keratin_I"/>
</dbReference>
<dbReference type="SMART" id="SM01391">
    <property type="entry name" value="Filament"/>
    <property type="match status" value="1"/>
</dbReference>
<dbReference type="Proteomes" id="UP000007303">
    <property type="component" value="Unassembled WGS sequence"/>
</dbReference>
<proteinExistence type="predicted"/>
<dbReference type="SUPFAM" id="SSF64593">
    <property type="entry name" value="Intermediate filament protein, coiled coil region"/>
    <property type="match status" value="1"/>
</dbReference>
<evidence type="ECO:0000256" key="2">
    <source>
        <dbReference type="ARBA" id="ARBA00023054"/>
    </source>
</evidence>
<dbReference type="HOGENOM" id="CLU_012560_8_2_1"/>
<dbReference type="OMA" id="NCEVATN"/>
<accession>H3CBU8</accession>
<evidence type="ECO:0000259" key="4">
    <source>
        <dbReference type="PROSITE" id="PS51842"/>
    </source>
</evidence>
<dbReference type="GO" id="GO:0005198">
    <property type="term" value="F:structural molecule activity"/>
    <property type="evidence" value="ECO:0007669"/>
    <property type="project" value="InterPro"/>
</dbReference>
<dbReference type="Ensembl" id="ENSTNIT00000005868.1">
    <property type="protein sequence ID" value="ENSTNIP00000005720.1"/>
    <property type="gene ID" value="ENSTNIG00000003147.1"/>
</dbReference>
<dbReference type="InParanoid" id="H3CBU8"/>
<keyword evidence="1" id="KW-0403">Intermediate filament</keyword>
<dbReference type="GeneTree" id="ENSGT00950000182969"/>
<dbReference type="STRING" id="99883.ENSTNIP00000005720"/>
<evidence type="ECO:0000256" key="3">
    <source>
        <dbReference type="SAM" id="Coils"/>
    </source>
</evidence>
<sequence>MQMDSLREEKESMKNNHLEDLEAMKAQMSGQVNVEVDASPQKDLQKVLEDIREHYETVANKNQRDLENWYQTKTETLSQEVVTTEQTLKSSSLEVKAVKAQLQALEIELQSQLSMKLSLENTLLDTKNRFTMQLNGYQAQVSSLEQQLMQLRADLERQSQDYQMLLDIKTRLELEIEQYRQLLDGDGARPDLETTAVDPK</sequence>
<dbReference type="AlphaFoldDB" id="H3CBU8"/>
<dbReference type="PRINTS" id="PR01248">
    <property type="entry name" value="TYPE1KERATIN"/>
</dbReference>
<dbReference type="GO" id="GO:0005882">
    <property type="term" value="C:intermediate filament"/>
    <property type="evidence" value="ECO:0007669"/>
    <property type="project" value="UniProtKB-KW"/>
</dbReference>
<name>H3CBU8_TETNG</name>
<evidence type="ECO:0000256" key="1">
    <source>
        <dbReference type="ARBA" id="ARBA00022754"/>
    </source>
</evidence>
<evidence type="ECO:0000313" key="5">
    <source>
        <dbReference type="Ensembl" id="ENSTNIP00000005720.1"/>
    </source>
</evidence>
<dbReference type="Pfam" id="PF00038">
    <property type="entry name" value="Filament"/>
    <property type="match status" value="1"/>
</dbReference>
<dbReference type="InterPro" id="IPR039008">
    <property type="entry name" value="IF_rod_dom"/>
</dbReference>